<evidence type="ECO:0000313" key="2">
    <source>
        <dbReference type="EMBL" id="KAF9800643.1"/>
    </source>
</evidence>
<dbReference type="Proteomes" id="UP000639403">
    <property type="component" value="Unassembled WGS sequence"/>
</dbReference>
<gene>
    <name evidence="2" type="ORF">IEO21_10313</name>
</gene>
<evidence type="ECO:0000259" key="1">
    <source>
        <dbReference type="PROSITE" id="PS50097"/>
    </source>
</evidence>
<sequence length="374" mass="41652">MSNSFLHDGMLRLSIPGPSRDPSYYIADGNTVLLVDNTLFKVHRSILMKDKSAFETMFQLTNEADSASSDSGLGTPEGDGDHNPIRLQGDTAEDFRALLWALYALPHELMLATSPDANSTQLAGLARMSHKYQFRSIEMWVLTALHGYYSRPGAFENIPSTVLPSLSHSSPAAHNPPSLVQITELAALCEHQDLLDLAVARWKRQIGLGKDLALAIEIGERLSLRPILGLAYHAMMLKGKAHWEAESLSREQRVRLLNGYYALTKMWEVLPSQPPILAHSGRCPSNQRCSKAFGQLWKYVVDMAGMHPGLQKEDVLNKFNMMEGYVKALVAEREGQAPGEQDGIPNCRESAVLVTAHKVREFRDTLTDYFSEDF</sequence>
<name>A0A8H7TX27_9APHY</name>
<proteinExistence type="predicted"/>
<reference evidence="2" key="2">
    <citation type="journal article" name="Front. Microbiol.">
        <title>Degradative Capacity of Two Strains of Rhodonia placenta: From Phenotype to Genotype.</title>
        <authorList>
            <person name="Kolle M."/>
            <person name="Horta M.A.C."/>
            <person name="Nowrousian M."/>
            <person name="Ohm R.A."/>
            <person name="Benz J.P."/>
            <person name="Pilgard A."/>
        </authorList>
    </citation>
    <scope>NUCLEOTIDE SEQUENCE</scope>
    <source>
        <strain evidence="2">FPRL280</strain>
    </source>
</reference>
<dbReference type="Gene3D" id="3.30.710.10">
    <property type="entry name" value="Potassium Channel Kv1.1, Chain A"/>
    <property type="match status" value="1"/>
</dbReference>
<dbReference type="EMBL" id="JADOXO010000748">
    <property type="protein sequence ID" value="KAF9800643.1"/>
    <property type="molecule type" value="Genomic_DNA"/>
</dbReference>
<protein>
    <recommendedName>
        <fullName evidence="1">BTB domain-containing protein</fullName>
    </recommendedName>
</protein>
<dbReference type="SUPFAM" id="SSF54695">
    <property type="entry name" value="POZ domain"/>
    <property type="match status" value="1"/>
</dbReference>
<feature type="domain" description="BTB" evidence="1">
    <location>
        <begin position="29"/>
        <end position="103"/>
    </location>
</feature>
<dbReference type="InterPro" id="IPR000210">
    <property type="entry name" value="BTB/POZ_dom"/>
</dbReference>
<evidence type="ECO:0000313" key="3">
    <source>
        <dbReference type="Proteomes" id="UP000639403"/>
    </source>
</evidence>
<comment type="caution">
    <text evidence="2">The sequence shown here is derived from an EMBL/GenBank/DDBJ whole genome shotgun (WGS) entry which is preliminary data.</text>
</comment>
<dbReference type="InterPro" id="IPR011333">
    <property type="entry name" value="SKP1/BTB/POZ_sf"/>
</dbReference>
<accession>A0A8H7TX27</accession>
<dbReference type="PROSITE" id="PS50097">
    <property type="entry name" value="BTB"/>
    <property type="match status" value="1"/>
</dbReference>
<organism evidence="2 3">
    <name type="scientific">Rhodonia placenta</name>
    <dbReference type="NCBI Taxonomy" id="104341"/>
    <lineage>
        <taxon>Eukaryota</taxon>
        <taxon>Fungi</taxon>
        <taxon>Dikarya</taxon>
        <taxon>Basidiomycota</taxon>
        <taxon>Agaricomycotina</taxon>
        <taxon>Agaricomycetes</taxon>
        <taxon>Polyporales</taxon>
        <taxon>Adustoporiaceae</taxon>
        <taxon>Rhodonia</taxon>
    </lineage>
</organism>
<reference evidence="2" key="1">
    <citation type="submission" date="2020-11" db="EMBL/GenBank/DDBJ databases">
        <authorList>
            <person name="Koelle M."/>
            <person name="Horta M.A.C."/>
            <person name="Nowrousian M."/>
            <person name="Ohm R.A."/>
            <person name="Benz P."/>
            <person name="Pilgard A."/>
        </authorList>
    </citation>
    <scope>NUCLEOTIDE SEQUENCE</scope>
    <source>
        <strain evidence="2">FPRL280</strain>
    </source>
</reference>
<dbReference type="AlphaFoldDB" id="A0A8H7TX27"/>